<accession>A0A8J8SYZ6</accession>
<organism evidence="5 6">
    <name type="scientific">Halteria grandinella</name>
    <dbReference type="NCBI Taxonomy" id="5974"/>
    <lineage>
        <taxon>Eukaryota</taxon>
        <taxon>Sar</taxon>
        <taxon>Alveolata</taxon>
        <taxon>Ciliophora</taxon>
        <taxon>Intramacronucleata</taxon>
        <taxon>Spirotrichea</taxon>
        <taxon>Stichotrichia</taxon>
        <taxon>Sporadotrichida</taxon>
        <taxon>Halteriidae</taxon>
        <taxon>Halteria</taxon>
    </lineage>
</organism>
<dbReference type="PRINTS" id="PR01250">
    <property type="entry name" value="RIBOSOMALL34"/>
</dbReference>
<evidence type="ECO:0000256" key="2">
    <source>
        <dbReference type="ARBA" id="ARBA00022980"/>
    </source>
</evidence>
<sequence length="118" mass="13806">MFERRVHYRRQNHYATKSNKYKIVKTPGGKLTIQYLKRSAAKSLAGIPRLRNSGMRKLTVTKRTVSRAYGGKLTHTEVRDKIVRAFLIEEVKQMKRLMQQKEKSSKKNKKSKSKGKKK</sequence>
<evidence type="ECO:0000256" key="4">
    <source>
        <dbReference type="SAM" id="MobiDB-lite"/>
    </source>
</evidence>
<dbReference type="Gene3D" id="6.20.340.10">
    <property type="match status" value="1"/>
</dbReference>
<evidence type="ECO:0008006" key="7">
    <source>
        <dbReference type="Google" id="ProtNLM"/>
    </source>
</evidence>
<dbReference type="InterPro" id="IPR018065">
    <property type="entry name" value="Ribosomal_eL34_CS"/>
</dbReference>
<dbReference type="GO" id="GO:0005840">
    <property type="term" value="C:ribosome"/>
    <property type="evidence" value="ECO:0007669"/>
    <property type="project" value="UniProtKB-KW"/>
</dbReference>
<evidence type="ECO:0000313" key="6">
    <source>
        <dbReference type="Proteomes" id="UP000785679"/>
    </source>
</evidence>
<dbReference type="Pfam" id="PF01199">
    <property type="entry name" value="Ribosomal_L34e"/>
    <property type="match status" value="1"/>
</dbReference>
<feature type="compositionally biased region" description="Basic residues" evidence="4">
    <location>
        <begin position="106"/>
        <end position="118"/>
    </location>
</feature>
<gene>
    <name evidence="5" type="ORF">FGO68_gene15981</name>
</gene>
<dbReference type="Proteomes" id="UP000785679">
    <property type="component" value="Unassembled WGS sequence"/>
</dbReference>
<dbReference type="AlphaFoldDB" id="A0A8J8SYZ6"/>
<dbReference type="PANTHER" id="PTHR10759">
    <property type="entry name" value="60S RIBOSOMAL PROTEIN L34"/>
    <property type="match status" value="1"/>
</dbReference>
<keyword evidence="3" id="KW-0687">Ribonucleoprotein</keyword>
<dbReference type="GO" id="GO:0003735">
    <property type="term" value="F:structural constituent of ribosome"/>
    <property type="evidence" value="ECO:0007669"/>
    <property type="project" value="InterPro"/>
</dbReference>
<evidence type="ECO:0000256" key="3">
    <source>
        <dbReference type="ARBA" id="ARBA00023274"/>
    </source>
</evidence>
<evidence type="ECO:0000256" key="1">
    <source>
        <dbReference type="ARBA" id="ARBA00009875"/>
    </source>
</evidence>
<dbReference type="GO" id="GO:1990904">
    <property type="term" value="C:ribonucleoprotein complex"/>
    <property type="evidence" value="ECO:0007669"/>
    <property type="project" value="UniProtKB-KW"/>
</dbReference>
<protein>
    <recommendedName>
        <fullName evidence="7">60S ribosomal protein L34</fullName>
    </recommendedName>
</protein>
<keyword evidence="6" id="KW-1185">Reference proteome</keyword>
<dbReference type="PROSITE" id="PS01145">
    <property type="entry name" value="RIBOSOMAL_L34E"/>
    <property type="match status" value="1"/>
</dbReference>
<name>A0A8J8SYZ6_HALGN</name>
<evidence type="ECO:0000313" key="5">
    <source>
        <dbReference type="EMBL" id="TNV76052.1"/>
    </source>
</evidence>
<dbReference type="EMBL" id="RRYP01014284">
    <property type="protein sequence ID" value="TNV76052.1"/>
    <property type="molecule type" value="Genomic_DNA"/>
</dbReference>
<dbReference type="GO" id="GO:0006412">
    <property type="term" value="P:translation"/>
    <property type="evidence" value="ECO:0007669"/>
    <property type="project" value="InterPro"/>
</dbReference>
<proteinExistence type="inferred from homology"/>
<comment type="caution">
    <text evidence="5">The sequence shown here is derived from an EMBL/GenBank/DDBJ whole genome shotgun (WGS) entry which is preliminary data.</text>
</comment>
<reference evidence="5" key="1">
    <citation type="submission" date="2019-06" db="EMBL/GenBank/DDBJ databases">
        <authorList>
            <person name="Zheng W."/>
        </authorList>
    </citation>
    <scope>NUCLEOTIDE SEQUENCE</scope>
    <source>
        <strain evidence="5">QDHG01</strain>
    </source>
</reference>
<dbReference type="OrthoDB" id="411713at2759"/>
<comment type="similarity">
    <text evidence="1">Belongs to the eukaryotic ribosomal protein eL34 family.</text>
</comment>
<keyword evidence="2" id="KW-0689">Ribosomal protein</keyword>
<dbReference type="InterPro" id="IPR038562">
    <property type="entry name" value="Ribosomal_eL34_C_sf"/>
</dbReference>
<dbReference type="Gene3D" id="6.20.370.70">
    <property type="match status" value="1"/>
</dbReference>
<feature type="region of interest" description="Disordered" evidence="4">
    <location>
        <begin position="97"/>
        <end position="118"/>
    </location>
</feature>
<dbReference type="InterPro" id="IPR008195">
    <property type="entry name" value="Ribosomal_eL34"/>
</dbReference>